<keyword evidence="2" id="KW-1133">Transmembrane helix</keyword>
<dbReference type="SMART" id="SM00327">
    <property type="entry name" value="VWA"/>
    <property type="match status" value="1"/>
</dbReference>
<dbReference type="InterPro" id="IPR036465">
    <property type="entry name" value="vWFA_dom_sf"/>
</dbReference>
<evidence type="ECO:0000259" key="3">
    <source>
        <dbReference type="PROSITE" id="PS50234"/>
    </source>
</evidence>
<feature type="transmembrane region" description="Helical" evidence="2">
    <location>
        <begin position="38"/>
        <end position="59"/>
    </location>
</feature>
<gene>
    <name evidence="4" type="ORF">SAMN05661091_4892</name>
</gene>
<name>A0A1X7HNS5_9BACL</name>
<keyword evidence="2" id="KW-0472">Membrane</keyword>
<feature type="domain" description="VWFA" evidence="3">
    <location>
        <begin position="114"/>
        <end position="286"/>
    </location>
</feature>
<dbReference type="Pfam" id="PF00092">
    <property type="entry name" value="VWA"/>
    <property type="match status" value="1"/>
</dbReference>
<evidence type="ECO:0000313" key="5">
    <source>
        <dbReference type="Proteomes" id="UP000192940"/>
    </source>
</evidence>
<dbReference type="PANTHER" id="PTHR37947:SF1">
    <property type="entry name" value="BLL2462 PROTEIN"/>
    <property type="match status" value="1"/>
</dbReference>
<dbReference type="CDD" id="cd00198">
    <property type="entry name" value="vWFA"/>
    <property type="match status" value="1"/>
</dbReference>
<dbReference type="Proteomes" id="UP000192940">
    <property type="component" value="Chromosome I"/>
</dbReference>
<feature type="region of interest" description="Disordered" evidence="1">
    <location>
        <begin position="398"/>
        <end position="426"/>
    </location>
</feature>
<dbReference type="InterPro" id="IPR002035">
    <property type="entry name" value="VWF_A"/>
</dbReference>
<feature type="transmembrane region" description="Helical" evidence="2">
    <location>
        <begin position="80"/>
        <end position="102"/>
    </location>
</feature>
<organism evidence="4 5">
    <name type="scientific">Paenibacillus uliginis N3/975</name>
    <dbReference type="NCBI Taxonomy" id="1313296"/>
    <lineage>
        <taxon>Bacteria</taxon>
        <taxon>Bacillati</taxon>
        <taxon>Bacillota</taxon>
        <taxon>Bacilli</taxon>
        <taxon>Bacillales</taxon>
        <taxon>Paenibacillaceae</taxon>
        <taxon>Paenibacillus</taxon>
    </lineage>
</organism>
<evidence type="ECO:0000256" key="2">
    <source>
        <dbReference type="SAM" id="Phobius"/>
    </source>
</evidence>
<dbReference type="Gene3D" id="3.40.50.410">
    <property type="entry name" value="von Willebrand factor, type A domain"/>
    <property type="match status" value="1"/>
</dbReference>
<feature type="transmembrane region" description="Helical" evidence="2">
    <location>
        <begin position="7"/>
        <end position="26"/>
    </location>
</feature>
<accession>A0A1X7HNS5</accession>
<evidence type="ECO:0000313" key="4">
    <source>
        <dbReference type="EMBL" id="SMF90099.1"/>
    </source>
</evidence>
<keyword evidence="5" id="KW-1185">Reference proteome</keyword>
<dbReference type="PROSITE" id="PS50234">
    <property type="entry name" value="VWFA"/>
    <property type="match status" value="1"/>
</dbReference>
<keyword evidence="2" id="KW-0812">Transmembrane</keyword>
<feature type="transmembrane region" description="Helical" evidence="2">
    <location>
        <begin position="308"/>
        <end position="332"/>
    </location>
</feature>
<evidence type="ECO:0000256" key="1">
    <source>
        <dbReference type="SAM" id="MobiDB-lite"/>
    </source>
</evidence>
<feature type="transmembrane region" description="Helical" evidence="2">
    <location>
        <begin position="341"/>
        <end position="360"/>
    </location>
</feature>
<dbReference type="RefSeq" id="WP_208915583.1">
    <property type="nucleotide sequence ID" value="NZ_LT840184.1"/>
</dbReference>
<reference evidence="4 5" key="1">
    <citation type="submission" date="2017-04" db="EMBL/GenBank/DDBJ databases">
        <authorList>
            <person name="Afonso C.L."/>
            <person name="Miller P.J."/>
            <person name="Scott M.A."/>
            <person name="Spackman E."/>
            <person name="Goraichik I."/>
            <person name="Dimitrov K.M."/>
            <person name="Suarez D.L."/>
            <person name="Swayne D.E."/>
        </authorList>
    </citation>
    <scope>NUCLEOTIDE SEQUENCE [LARGE SCALE GENOMIC DNA]</scope>
    <source>
        <strain evidence="4 5">N3/975</strain>
    </source>
</reference>
<feature type="transmembrane region" description="Helical" evidence="2">
    <location>
        <begin position="372"/>
        <end position="391"/>
    </location>
</feature>
<dbReference type="EMBL" id="LT840184">
    <property type="protein sequence ID" value="SMF90099.1"/>
    <property type="molecule type" value="Genomic_DNA"/>
</dbReference>
<sequence length="426" mass="46433">MQRKVNWLMVLFSLIGGAIGWGIGEWLLNSLRGEWPDIVVSGLYFGVISLCVGLACLIAEMISPRLNGPSWRQRYTGTSWLVLVPATLVMLFIAGLALEAAYQFEPGNVKSVNNIVLAIDNSGSMEQTDPNQDRYKAAKRMIEEMDSDKQVAVFVFNDSVDLLQPFVQLEDQDVKNQLFAKIDAIQPTQGGTDIGLSLSEAMKHIKDHQDTERGTMVVLLSDGFSEIDTNAMLADYKAQHIGVHTIGLSQVDAQGSGLLRQIAEETGGQYYDVSDANELSFVFEQIYSSIGERTLVTERSGPLKNSTYYMVLHIIALALIGTMLGLALGLVFDNRYLAKSFAIGGATAGLLAGFLLEAGLSGRPFTDGLVRLGADLVLAGVITLFSFVVPIRENQRQRGGRRHRGAAESEVSSLSGRQSDRSSRGF</sequence>
<dbReference type="PANTHER" id="PTHR37947">
    <property type="entry name" value="BLL2462 PROTEIN"/>
    <property type="match status" value="1"/>
</dbReference>
<dbReference type="SUPFAM" id="SSF53300">
    <property type="entry name" value="vWA-like"/>
    <property type="match status" value="1"/>
</dbReference>
<dbReference type="AlphaFoldDB" id="A0A1X7HNS5"/>
<proteinExistence type="predicted"/>
<protein>
    <submittedName>
        <fullName evidence="4">Ca-activated chloride channel family protein</fullName>
    </submittedName>
</protein>
<dbReference type="STRING" id="1313296.SAMN05661091_4892"/>